<feature type="signal peptide" evidence="2">
    <location>
        <begin position="1"/>
        <end position="29"/>
    </location>
</feature>
<dbReference type="KEGG" id="afa:UZ73_12650"/>
<dbReference type="RefSeq" id="WP_045929534.1">
    <property type="nucleotide sequence ID" value="NZ_CAXOJJ010000001.1"/>
</dbReference>
<dbReference type="PANTHER" id="PTHR10003">
    <property type="entry name" value="SUPEROXIDE DISMUTASE CU-ZN -RELATED"/>
    <property type="match status" value="1"/>
</dbReference>
<feature type="chain" id="PRO_5015464947" evidence="2">
    <location>
        <begin position="30"/>
        <end position="182"/>
    </location>
</feature>
<reference evidence="4 5" key="1">
    <citation type="submission" date="2018-05" db="EMBL/GenBank/DDBJ databases">
        <title>Genome Sequence of an Efficient Indole-Degrading Bacterium, Alcaligenes sp.YBY.</title>
        <authorList>
            <person name="Yang B."/>
        </authorList>
    </citation>
    <scope>NUCLEOTIDE SEQUENCE [LARGE SCALE GENOMIC DNA]</scope>
    <source>
        <strain evidence="4 5">YBY</strain>
    </source>
</reference>
<protein>
    <submittedName>
        <fullName evidence="4">Superoxide dismutase [Cu-Zn] SodC2</fullName>
    </submittedName>
</protein>
<organism evidence="4 5">
    <name type="scientific">Alcaligenes faecalis</name>
    <dbReference type="NCBI Taxonomy" id="511"/>
    <lineage>
        <taxon>Bacteria</taxon>
        <taxon>Pseudomonadati</taxon>
        <taxon>Pseudomonadota</taxon>
        <taxon>Betaproteobacteria</taxon>
        <taxon>Burkholderiales</taxon>
        <taxon>Alcaligenaceae</taxon>
        <taxon>Alcaligenes</taxon>
    </lineage>
</organism>
<feature type="domain" description="Superoxide dismutase copper/zinc binding" evidence="3">
    <location>
        <begin position="48"/>
        <end position="181"/>
    </location>
</feature>
<dbReference type="SUPFAM" id="SSF49329">
    <property type="entry name" value="Cu,Zn superoxide dismutase-like"/>
    <property type="match status" value="1"/>
</dbReference>
<sequence>MRFSSFKARCAMALATVSATLALSAPSLADVIIPMNLATESGAGEQIGQVSVRQTEHGLVFTPDLKNLKPGVHGFHIHENASCAPSEKDGKVTPAGAAGGHLDPNKTGKHGFPWGNGHLGDLPALYVQADGSASTPVLAPRLKSLDQIKGRALMIHEGGDNHSDHPAPLGGGAGRFACGVIK</sequence>
<evidence type="ECO:0000256" key="1">
    <source>
        <dbReference type="ARBA" id="ARBA00010457"/>
    </source>
</evidence>
<dbReference type="CDD" id="cd00305">
    <property type="entry name" value="Cu-Zn_Superoxide_Dismutase"/>
    <property type="match status" value="1"/>
</dbReference>
<dbReference type="GeneID" id="29369790"/>
<dbReference type="AlphaFoldDB" id="A0A2U2BIW4"/>
<dbReference type="Proteomes" id="UP000245216">
    <property type="component" value="Unassembled WGS sequence"/>
</dbReference>
<dbReference type="GO" id="GO:0006801">
    <property type="term" value="P:superoxide metabolic process"/>
    <property type="evidence" value="ECO:0007669"/>
    <property type="project" value="InterPro"/>
</dbReference>
<dbReference type="NCBIfam" id="NF007628">
    <property type="entry name" value="PRK10290.1"/>
    <property type="match status" value="1"/>
</dbReference>
<dbReference type="InterPro" id="IPR036423">
    <property type="entry name" value="SOD-like_Cu/Zn_dom_sf"/>
</dbReference>
<keyword evidence="2" id="KW-0732">Signal</keyword>
<dbReference type="GO" id="GO:0005507">
    <property type="term" value="F:copper ion binding"/>
    <property type="evidence" value="ECO:0007669"/>
    <property type="project" value="InterPro"/>
</dbReference>
<comment type="similarity">
    <text evidence="1">Belongs to the Cu-Zn superoxide dismutase family.</text>
</comment>
<evidence type="ECO:0000313" key="5">
    <source>
        <dbReference type="Proteomes" id="UP000245216"/>
    </source>
</evidence>
<dbReference type="InterPro" id="IPR001424">
    <property type="entry name" value="SOD_Cu_Zn_dom"/>
</dbReference>
<dbReference type="STRING" id="511.UZ73_12650"/>
<gene>
    <name evidence="4" type="ORF">DF183_12280</name>
</gene>
<accession>A0A2U2BIW4</accession>
<dbReference type="Gene3D" id="2.60.40.200">
    <property type="entry name" value="Superoxide dismutase, copper/zinc binding domain"/>
    <property type="match status" value="1"/>
</dbReference>
<dbReference type="Pfam" id="PF00080">
    <property type="entry name" value="Sod_Cu"/>
    <property type="match status" value="1"/>
</dbReference>
<dbReference type="InterPro" id="IPR024134">
    <property type="entry name" value="SOD_Cu/Zn_/chaperone"/>
</dbReference>
<evidence type="ECO:0000259" key="3">
    <source>
        <dbReference type="Pfam" id="PF00080"/>
    </source>
</evidence>
<name>A0A2U2BIW4_ALCFA</name>
<evidence type="ECO:0000313" key="4">
    <source>
        <dbReference type="EMBL" id="PWE13932.1"/>
    </source>
</evidence>
<evidence type="ECO:0000256" key="2">
    <source>
        <dbReference type="SAM" id="SignalP"/>
    </source>
</evidence>
<reference evidence="4 5" key="2">
    <citation type="submission" date="2018-05" db="EMBL/GenBank/DDBJ databases">
        <authorList>
            <person name="Lanie J.A."/>
            <person name="Ng W.-L."/>
            <person name="Kazmierczak K.M."/>
            <person name="Andrzejewski T.M."/>
            <person name="Davidsen T.M."/>
            <person name="Wayne K.J."/>
            <person name="Tettelin H."/>
            <person name="Glass J.I."/>
            <person name="Rusch D."/>
            <person name="Podicherti R."/>
            <person name="Tsui H.-C.T."/>
            <person name="Winkler M.E."/>
        </authorList>
    </citation>
    <scope>NUCLEOTIDE SEQUENCE [LARGE SCALE GENOMIC DNA]</scope>
    <source>
        <strain evidence="4 5">YBY</strain>
    </source>
</reference>
<proteinExistence type="inferred from homology"/>
<comment type="caution">
    <text evidence="4">The sequence shown here is derived from an EMBL/GenBank/DDBJ whole genome shotgun (WGS) entry which is preliminary data.</text>
</comment>
<dbReference type="EMBL" id="QEXO01000003">
    <property type="protein sequence ID" value="PWE13932.1"/>
    <property type="molecule type" value="Genomic_DNA"/>
</dbReference>